<feature type="compositionally biased region" description="Basic and acidic residues" evidence="1">
    <location>
        <begin position="135"/>
        <end position="149"/>
    </location>
</feature>
<feature type="compositionally biased region" description="Basic and acidic residues" evidence="1">
    <location>
        <begin position="96"/>
        <end position="108"/>
    </location>
</feature>
<dbReference type="eggNOG" id="ENOG502ZGV9">
    <property type="taxonomic scope" value="Bacteria"/>
</dbReference>
<proteinExistence type="predicted"/>
<organism evidence="2 3">
    <name type="scientific">Nocardia brasiliensis (strain ATCC 700358 / HUJEG-1)</name>
    <dbReference type="NCBI Taxonomy" id="1133849"/>
    <lineage>
        <taxon>Bacteria</taxon>
        <taxon>Bacillati</taxon>
        <taxon>Actinomycetota</taxon>
        <taxon>Actinomycetes</taxon>
        <taxon>Mycobacteriales</taxon>
        <taxon>Nocardiaceae</taxon>
        <taxon>Nocardia</taxon>
    </lineage>
</organism>
<accession>K0F9M6</accession>
<keyword evidence="3" id="KW-1185">Reference proteome</keyword>
<dbReference type="EMBL" id="CP003876">
    <property type="protein sequence ID" value="AFU04131.1"/>
    <property type="molecule type" value="Genomic_DNA"/>
</dbReference>
<sequence length="149" mass="16439">MPQQPEVVFDVAQGDLGAARHLRRSLEVLASSTADPELRRTLGEVLAGRASMREFGKSDGFARLLDGIAQGIFHRAGAMSAAERERLAALGQAELDQLRESGAPHDQPEPPAAVRPDTRTPHRDPIVDPGEPDADDRYFEEHRRRGWLE</sequence>
<dbReference type="RefSeq" id="WP_014986986.1">
    <property type="nucleotide sequence ID" value="NC_018681.1"/>
</dbReference>
<reference evidence="2 3" key="1">
    <citation type="journal article" date="2012" name="J. Bacteriol.">
        <title>Complete genome sequence of Nocardia brasiliensis HUJEG-1.</title>
        <authorList>
            <person name="Vera-Cabrera L."/>
            <person name="Ortiz-Lopez R."/>
            <person name="Elizondo-Gonzalez R."/>
            <person name="Perez-Maya A.A."/>
            <person name="Ocampo-Candiani J."/>
        </authorList>
    </citation>
    <scope>NUCLEOTIDE SEQUENCE [LARGE SCALE GENOMIC DNA]</scope>
    <source>
        <strain evidence="3">ATCC 700358</strain>
    </source>
</reference>
<dbReference type="HOGENOM" id="CLU_1546036_0_0_11"/>
<dbReference type="KEGG" id="nbr:O3I_030910"/>
<name>K0F9M6_NOCB7</name>
<evidence type="ECO:0000313" key="2">
    <source>
        <dbReference type="EMBL" id="AFU04131.1"/>
    </source>
</evidence>
<protein>
    <submittedName>
        <fullName evidence="2">Uncharacterized protein</fullName>
    </submittedName>
</protein>
<dbReference type="Proteomes" id="UP000006304">
    <property type="component" value="Chromosome"/>
</dbReference>
<evidence type="ECO:0000256" key="1">
    <source>
        <dbReference type="SAM" id="MobiDB-lite"/>
    </source>
</evidence>
<feature type="region of interest" description="Disordered" evidence="1">
    <location>
        <begin position="95"/>
        <end position="149"/>
    </location>
</feature>
<evidence type="ECO:0000313" key="3">
    <source>
        <dbReference type="Proteomes" id="UP000006304"/>
    </source>
</evidence>
<dbReference type="AlphaFoldDB" id="K0F9M6"/>
<dbReference type="STRING" id="1133849.O3I_030910"/>
<feature type="compositionally biased region" description="Basic and acidic residues" evidence="1">
    <location>
        <begin position="116"/>
        <end position="126"/>
    </location>
</feature>
<gene>
    <name evidence="2" type="ORF">O3I_030910</name>
</gene>